<dbReference type="OrthoDB" id="4851175at2759"/>
<accession>C9SIZ8</accession>
<dbReference type="EMBL" id="DS985218">
    <property type="protein sequence ID" value="EEY18921.1"/>
    <property type="molecule type" value="Genomic_DNA"/>
</dbReference>
<organism evidence="2">
    <name type="scientific">Verticillium alfalfae (strain VaMs.102 / ATCC MYA-4576 / FGSC 10136)</name>
    <name type="common">Verticillium wilt of alfalfa</name>
    <name type="synonym">Verticillium albo-atrum</name>
    <dbReference type="NCBI Taxonomy" id="526221"/>
    <lineage>
        <taxon>Eukaryota</taxon>
        <taxon>Fungi</taxon>
        <taxon>Dikarya</taxon>
        <taxon>Ascomycota</taxon>
        <taxon>Pezizomycotina</taxon>
        <taxon>Sordariomycetes</taxon>
        <taxon>Hypocreomycetidae</taxon>
        <taxon>Glomerellales</taxon>
        <taxon>Plectosphaerellaceae</taxon>
        <taxon>Verticillium</taxon>
    </lineage>
</organism>
<dbReference type="HOGENOM" id="CLU_1897789_0_0_1"/>
<dbReference type="KEGG" id="val:VDBG_05030"/>
<dbReference type="eggNOG" id="ENOG502REHI">
    <property type="taxonomic scope" value="Eukaryota"/>
</dbReference>
<gene>
    <name evidence="1" type="ORF">VDBG_05030</name>
</gene>
<evidence type="ECO:0000313" key="2">
    <source>
        <dbReference type="Proteomes" id="UP000008698"/>
    </source>
</evidence>
<dbReference type="GeneID" id="9532106"/>
<dbReference type="RefSeq" id="XP_003005424.1">
    <property type="nucleotide sequence ID" value="XM_003005378.1"/>
</dbReference>
<reference evidence="2" key="1">
    <citation type="journal article" date="2011" name="PLoS Pathog.">
        <title>Comparative genomics yields insights into niche adaptation of plant vascular wilt pathogens.</title>
        <authorList>
            <person name="Klosterman S.J."/>
            <person name="Subbarao K.V."/>
            <person name="Kang S."/>
            <person name="Veronese P."/>
            <person name="Gold S.E."/>
            <person name="Thomma B.P.H.J."/>
            <person name="Chen Z."/>
            <person name="Henrissat B."/>
            <person name="Lee Y.-H."/>
            <person name="Park J."/>
            <person name="Garcia-Pedrajas M.D."/>
            <person name="Barbara D.J."/>
            <person name="Anchieta A."/>
            <person name="de Jonge R."/>
            <person name="Santhanam P."/>
            <person name="Maruthachalam K."/>
            <person name="Atallah Z."/>
            <person name="Amyotte S.G."/>
            <person name="Paz Z."/>
            <person name="Inderbitzin P."/>
            <person name="Hayes R.J."/>
            <person name="Heiman D.I."/>
            <person name="Young S."/>
            <person name="Zeng Q."/>
            <person name="Engels R."/>
            <person name="Galagan J."/>
            <person name="Cuomo C.A."/>
            <person name="Dobinson K.F."/>
            <person name="Ma L.-J."/>
        </authorList>
    </citation>
    <scope>NUCLEOTIDE SEQUENCE [LARGE SCALE GENOMIC DNA]</scope>
    <source>
        <strain evidence="2">VaMs.102 / ATCC MYA-4576 / FGSC 10136</strain>
    </source>
</reference>
<protein>
    <submittedName>
        <fullName evidence="1">Predicted protein</fullName>
    </submittedName>
</protein>
<dbReference type="AlphaFoldDB" id="C9SIZ8"/>
<sequence>MPTASSAGEFVSRNASPEHASRYYSYSPGLVCSDAYETAGIFAMDGISASVTVVFRSTWFQDPEGGPTPMRTFDYFGETTTQTEDVYAAVTSGTIGRELVVTADGLVMEGDRIAHVTDEPLLGMVLAPSILMAV</sequence>
<name>C9SIZ8_VERA1</name>
<proteinExistence type="predicted"/>
<dbReference type="Proteomes" id="UP000008698">
    <property type="component" value="Unassembled WGS sequence"/>
</dbReference>
<keyword evidence="2" id="KW-1185">Reference proteome</keyword>
<evidence type="ECO:0000313" key="1">
    <source>
        <dbReference type="EMBL" id="EEY18921.1"/>
    </source>
</evidence>